<evidence type="ECO:0000259" key="1">
    <source>
        <dbReference type="PROSITE" id="PS51468"/>
    </source>
</evidence>
<reference evidence="2 3" key="1">
    <citation type="submission" date="2018-03" db="EMBL/GenBank/DDBJ databases">
        <title>Draft Genome Sequences of the Obligatory Marine Myxobacteria Enhygromyxa salina SWB007.</title>
        <authorList>
            <person name="Poehlein A."/>
            <person name="Moghaddam J.A."/>
            <person name="Harms H."/>
            <person name="Alanjari M."/>
            <person name="Koenig G.M."/>
            <person name="Daniel R."/>
            <person name="Schaeberle T.F."/>
        </authorList>
    </citation>
    <scope>NUCLEOTIDE SEQUENCE [LARGE SCALE GENOMIC DNA]</scope>
    <source>
        <strain evidence="2 3">SWB007</strain>
    </source>
</reference>
<dbReference type="Pfam" id="PF08487">
    <property type="entry name" value="VIT"/>
    <property type="match status" value="1"/>
</dbReference>
<dbReference type="PROSITE" id="PS51468">
    <property type="entry name" value="VIT"/>
    <property type="match status" value="1"/>
</dbReference>
<gene>
    <name evidence="2" type="ORF">ENSA7_31640</name>
</gene>
<name>A0A2S9YQ20_9BACT</name>
<dbReference type="Gene3D" id="1.25.40.10">
    <property type="entry name" value="Tetratricopeptide repeat domain"/>
    <property type="match status" value="1"/>
</dbReference>
<evidence type="ECO:0000313" key="2">
    <source>
        <dbReference type="EMBL" id="PRQ07149.1"/>
    </source>
</evidence>
<sequence>MQGRERASLTTVDPEAQPRRGPLAWLGLLILLLVLPAATCDTPPVADPSVGLSSGLQLPEVRRPDNRPIRMLSRDGTDMPLVSLEVRGTVEDPLAFTELHLEFENPEPRPLDATLSLRLPAKARVTRFAALIEGSWREAEVVERKPGALRTSLHEPAKLAIDPNPDGDQHFEVTLPDIPGRSVQRLILSYTQTFDHVDMAYRVRLAGLHDIPRFSARVVVHSQPDPLLEVWAGNRLPEQLGMDDQGRRVLELRRFDWTATEDFVVPTSGLRRTGVRSGRKVAVRINPLTHDHAAPIEELTILFDTSASRAVGYRQQVERLAELVEALQPWTGNQLPLRLIAFDQGFETIYEGPLGDIDRGAFDHLQARNALGASNLVSVLRHVSKLTGGRGTRPPGSVLGPETFIEAPDETPDGWDNGSKRVLLISDGMATAGVSERSQLLETVADLADADIGRVDVIADHGRRDAWTLRTLVRQLPASGLVLDASDSPRQIVRRLLRTVHDDVKISVPGARWYYPEVVHGVQSDDEVLVFADVETVEAGLRVTVESHGKQTWVVPLVEVEEPLVGRALEQARVEFLVSTLEDKAEGQPLVARKQLWRRIVQSAKLNRVLGDYTRLSMLADRDDYERAGIDPASLPDLLFAGPEGVQARSRGLPNALAEDDVPLARTRLPEFPSETLGVDQLLLLAQDDVQNGPSGLSSADADAVMAAGALVEAPLPPLLPELEPPPDSPAAELARMRLAKPLEGRRRTRARSLPPIRVPQDAYQGNLLTIMNLLNWGDVAEAKQVAWRWREAEPTEVLAVVALGEALEANAELEAAARAYGSIIDMYPDRADMRRFAGSRLEGLGSVGSRLAVDSYRRARQQRPDHPSSHRLLAFALLRAGREERAFDVLDAGLRRDWSAAFSGAFVGVEKVLREDLGLIAAAWIAAEPAREAEILDRLAQLGAELERTASLRFVLTWETGANDVDLHVRDVFGSHAYYESRGLRSGGALYYDVTNGYGPEVFTVIGEPTGYPYNLQVHYYARGPNGYGMGKVQIVEHDGHGRLMFDERPFVVMKDRAFVDLGDLDGPLRRR</sequence>
<protein>
    <submittedName>
        <fullName evidence="2">Vault protein inter-alpha-trypsin</fullName>
    </submittedName>
</protein>
<dbReference type="AlphaFoldDB" id="A0A2S9YQ20"/>
<accession>A0A2S9YQ20</accession>
<dbReference type="Proteomes" id="UP000238823">
    <property type="component" value="Unassembled WGS sequence"/>
</dbReference>
<dbReference type="SUPFAM" id="SSF48452">
    <property type="entry name" value="TPR-like"/>
    <property type="match status" value="1"/>
</dbReference>
<organism evidence="2 3">
    <name type="scientific">Enhygromyxa salina</name>
    <dbReference type="NCBI Taxonomy" id="215803"/>
    <lineage>
        <taxon>Bacteria</taxon>
        <taxon>Pseudomonadati</taxon>
        <taxon>Myxococcota</taxon>
        <taxon>Polyangia</taxon>
        <taxon>Nannocystales</taxon>
        <taxon>Nannocystaceae</taxon>
        <taxon>Enhygromyxa</taxon>
    </lineage>
</organism>
<proteinExistence type="predicted"/>
<dbReference type="InterPro" id="IPR011990">
    <property type="entry name" value="TPR-like_helical_dom_sf"/>
</dbReference>
<dbReference type="EMBL" id="PVNL01000058">
    <property type="protein sequence ID" value="PRQ07149.1"/>
    <property type="molecule type" value="Genomic_DNA"/>
</dbReference>
<feature type="domain" description="VIT" evidence="1">
    <location>
        <begin position="65"/>
        <end position="192"/>
    </location>
</feature>
<dbReference type="InterPro" id="IPR013694">
    <property type="entry name" value="VIT"/>
</dbReference>
<comment type="caution">
    <text evidence="2">The sequence shown here is derived from an EMBL/GenBank/DDBJ whole genome shotgun (WGS) entry which is preliminary data.</text>
</comment>
<evidence type="ECO:0000313" key="3">
    <source>
        <dbReference type="Proteomes" id="UP000238823"/>
    </source>
</evidence>